<accession>A0ABQ3EIZ8</accession>
<dbReference type="NCBIfam" id="NF004127">
    <property type="entry name" value="PRK05617.1"/>
    <property type="match status" value="1"/>
</dbReference>
<protein>
    <recommendedName>
        <fullName evidence="2">3-hydroxyisobutyryl-CoA hydrolase</fullName>
        <ecNumber evidence="2">3.1.2.4</ecNumber>
    </recommendedName>
</protein>
<proteinExistence type="predicted"/>
<evidence type="ECO:0000313" key="6">
    <source>
        <dbReference type="Proteomes" id="UP000637980"/>
    </source>
</evidence>
<evidence type="ECO:0000313" key="5">
    <source>
        <dbReference type="EMBL" id="GHB36796.1"/>
    </source>
</evidence>
<evidence type="ECO:0000256" key="2">
    <source>
        <dbReference type="ARBA" id="ARBA00011915"/>
    </source>
</evidence>
<dbReference type="InterPro" id="IPR045004">
    <property type="entry name" value="ECH_dom"/>
</dbReference>
<dbReference type="Gene3D" id="3.90.226.10">
    <property type="entry name" value="2-enoyl-CoA Hydratase, Chain A, domain 1"/>
    <property type="match status" value="1"/>
</dbReference>
<feature type="domain" description="Enoyl-CoA hydratase/isomerase" evidence="4">
    <location>
        <begin position="30"/>
        <end position="353"/>
    </location>
</feature>
<reference evidence="6" key="1">
    <citation type="journal article" date="2019" name="Int. J. Syst. Evol. Microbiol.">
        <title>The Global Catalogue of Microorganisms (GCM) 10K type strain sequencing project: providing services to taxonomists for standard genome sequencing and annotation.</title>
        <authorList>
            <consortium name="The Broad Institute Genomics Platform"/>
            <consortium name="The Broad Institute Genome Sequencing Center for Infectious Disease"/>
            <person name="Wu L."/>
            <person name="Ma J."/>
        </authorList>
    </citation>
    <scope>NUCLEOTIDE SEQUENCE [LARGE SCALE GENOMIC DNA]</scope>
    <source>
        <strain evidence="6">KCTC 12861</strain>
    </source>
</reference>
<sequence>MNRHSVQQEYAGEALSEITDVLFEEKGHAGLIILNRPKALNALTHEIVVAMHRQLERWLIEDKIHHVIIKSNSEKAFCAGGDIRQVAENGPEKIDESLPFFADEYRLNTYMESYPKPLIALIDGIVMGGGVGISVHGAYRVGSEKIMFAMPETAIGFFPDVGGSHFLPKMPNHTGMYCAMTGERLRQADCYWSGILTHAVRSEDMAALEEALCDAQDAEPVLARYAIDPGPAPLHAKAEVVEACFGADSTLQVVDRLRKLLGTEHNDFAAAALETISKRSPLSMEVAFQQVRRGEGLSMKECMVMEHRIVSQILLGKDFYEGVRAVIIDKDHAPKWQHSSLEEIKTVDVEAHFMPPKGGDLVF</sequence>
<gene>
    <name evidence="5" type="ORF">GCM10007094_28020</name>
</gene>
<dbReference type="InterPro" id="IPR032259">
    <property type="entry name" value="HIBYL-CoA-H"/>
</dbReference>
<evidence type="ECO:0000256" key="1">
    <source>
        <dbReference type="ARBA" id="ARBA00001709"/>
    </source>
</evidence>
<dbReference type="Pfam" id="PF16113">
    <property type="entry name" value="ECH_2"/>
    <property type="match status" value="1"/>
</dbReference>
<keyword evidence="3 5" id="KW-0378">Hydrolase</keyword>
<comment type="catalytic activity">
    <reaction evidence="1">
        <text>3-hydroxy-2-methylpropanoyl-CoA + H2O = 3-hydroxy-2-methylpropanoate + CoA + H(+)</text>
        <dbReference type="Rhea" id="RHEA:20888"/>
        <dbReference type="ChEBI" id="CHEBI:11805"/>
        <dbReference type="ChEBI" id="CHEBI:15377"/>
        <dbReference type="ChEBI" id="CHEBI:15378"/>
        <dbReference type="ChEBI" id="CHEBI:57287"/>
        <dbReference type="ChEBI" id="CHEBI:57340"/>
        <dbReference type="EC" id="3.1.2.4"/>
    </reaction>
</comment>
<keyword evidence="6" id="KW-1185">Reference proteome</keyword>
<dbReference type="CDD" id="cd06558">
    <property type="entry name" value="crotonase-like"/>
    <property type="match status" value="1"/>
</dbReference>
<dbReference type="PANTHER" id="PTHR43176:SF3">
    <property type="entry name" value="3-HYDROXYISOBUTYRYL-COA HYDROLASE, MITOCHONDRIAL"/>
    <property type="match status" value="1"/>
</dbReference>
<dbReference type="EMBL" id="BMXE01000004">
    <property type="protein sequence ID" value="GHB36796.1"/>
    <property type="molecule type" value="Genomic_DNA"/>
</dbReference>
<dbReference type="EC" id="3.1.2.4" evidence="2"/>
<comment type="caution">
    <text evidence="5">The sequence shown here is derived from an EMBL/GenBank/DDBJ whole genome shotgun (WGS) entry which is preliminary data.</text>
</comment>
<dbReference type="InterPro" id="IPR029045">
    <property type="entry name" value="ClpP/crotonase-like_dom_sf"/>
</dbReference>
<name>A0ABQ3EIZ8_9HYPH</name>
<dbReference type="RefSeq" id="WP_209009106.1">
    <property type="nucleotide sequence ID" value="NZ_BMXE01000004.1"/>
</dbReference>
<dbReference type="PANTHER" id="PTHR43176">
    <property type="entry name" value="3-HYDROXYISOBUTYRYL-COA HYDROLASE-RELATED"/>
    <property type="match status" value="1"/>
</dbReference>
<evidence type="ECO:0000256" key="3">
    <source>
        <dbReference type="ARBA" id="ARBA00022801"/>
    </source>
</evidence>
<evidence type="ECO:0000259" key="4">
    <source>
        <dbReference type="Pfam" id="PF16113"/>
    </source>
</evidence>
<organism evidence="5 6">
    <name type="scientific">Pseudovibrio japonicus</name>
    <dbReference type="NCBI Taxonomy" id="366534"/>
    <lineage>
        <taxon>Bacteria</taxon>
        <taxon>Pseudomonadati</taxon>
        <taxon>Pseudomonadota</taxon>
        <taxon>Alphaproteobacteria</taxon>
        <taxon>Hyphomicrobiales</taxon>
        <taxon>Stappiaceae</taxon>
        <taxon>Pseudovibrio</taxon>
    </lineage>
</organism>
<dbReference type="SUPFAM" id="SSF52096">
    <property type="entry name" value="ClpP/crotonase"/>
    <property type="match status" value="1"/>
</dbReference>
<dbReference type="Proteomes" id="UP000637980">
    <property type="component" value="Unassembled WGS sequence"/>
</dbReference>
<dbReference type="GO" id="GO:0016787">
    <property type="term" value="F:hydrolase activity"/>
    <property type="evidence" value="ECO:0007669"/>
    <property type="project" value="UniProtKB-KW"/>
</dbReference>